<dbReference type="InterPro" id="IPR025110">
    <property type="entry name" value="AMP-bd_C"/>
</dbReference>
<dbReference type="InterPro" id="IPR029058">
    <property type="entry name" value="AB_hydrolase_fold"/>
</dbReference>
<dbReference type="SUPFAM" id="SSF56801">
    <property type="entry name" value="Acetyl-CoA synthetase-like"/>
    <property type="match status" value="1"/>
</dbReference>
<dbReference type="InterPro" id="IPR009081">
    <property type="entry name" value="PP-bd_ACP"/>
</dbReference>
<dbReference type="InterPro" id="IPR006162">
    <property type="entry name" value="Ppantetheine_attach_site"/>
</dbReference>
<dbReference type="Gene3D" id="3.30.300.30">
    <property type="match status" value="1"/>
</dbReference>
<dbReference type="Pfam" id="PF00550">
    <property type="entry name" value="PP-binding"/>
    <property type="match status" value="1"/>
</dbReference>
<dbReference type="Gene3D" id="3.30.559.30">
    <property type="entry name" value="Nonribosomal peptide synthetase, condensation domain"/>
    <property type="match status" value="1"/>
</dbReference>
<dbReference type="PANTHER" id="PTHR45527">
    <property type="entry name" value="NONRIBOSOMAL PEPTIDE SYNTHETASE"/>
    <property type="match status" value="1"/>
</dbReference>
<dbReference type="Pfam" id="PF00501">
    <property type="entry name" value="AMP-binding"/>
    <property type="match status" value="1"/>
</dbReference>
<dbReference type="InterPro" id="IPR010071">
    <property type="entry name" value="AA_adenyl_dom"/>
</dbReference>
<feature type="domain" description="Carrier" evidence="3">
    <location>
        <begin position="731"/>
        <end position="806"/>
    </location>
</feature>
<evidence type="ECO:0000259" key="3">
    <source>
        <dbReference type="PROSITE" id="PS50075"/>
    </source>
</evidence>
<comment type="caution">
    <text evidence="4">The sequence shown here is derived from an EMBL/GenBank/DDBJ whole genome shotgun (WGS) entry which is preliminary data.</text>
</comment>
<keyword evidence="1" id="KW-0596">Phosphopantetheine</keyword>
<reference evidence="5" key="1">
    <citation type="journal article" date="2019" name="Int. J. Syst. Evol. Microbiol.">
        <title>The Global Catalogue of Microorganisms (GCM) 10K type strain sequencing project: providing services to taxonomists for standard genome sequencing and annotation.</title>
        <authorList>
            <consortium name="The Broad Institute Genomics Platform"/>
            <consortium name="The Broad Institute Genome Sequencing Center for Infectious Disease"/>
            <person name="Wu L."/>
            <person name="Ma J."/>
        </authorList>
    </citation>
    <scope>NUCLEOTIDE SEQUENCE [LARGE SCALE GENOMIC DNA]</scope>
    <source>
        <strain evidence="5">JCM 14307</strain>
    </source>
</reference>
<dbReference type="SUPFAM" id="SSF52777">
    <property type="entry name" value="CoA-dependent acyltransferases"/>
    <property type="match status" value="1"/>
</dbReference>
<proteinExistence type="predicted"/>
<gene>
    <name evidence="4" type="ORF">GCM10009745_41080</name>
</gene>
<evidence type="ECO:0000313" key="4">
    <source>
        <dbReference type="EMBL" id="GAA1691521.1"/>
    </source>
</evidence>
<dbReference type="InterPro" id="IPR042099">
    <property type="entry name" value="ANL_N_sf"/>
</dbReference>
<keyword evidence="5" id="KW-1185">Reference proteome</keyword>
<evidence type="ECO:0000313" key="5">
    <source>
        <dbReference type="Proteomes" id="UP001500280"/>
    </source>
</evidence>
<dbReference type="PANTHER" id="PTHR45527:SF1">
    <property type="entry name" value="FATTY ACID SYNTHASE"/>
    <property type="match status" value="1"/>
</dbReference>
<dbReference type="Gene3D" id="3.40.50.1820">
    <property type="entry name" value="alpha/beta hydrolase"/>
    <property type="match status" value="1"/>
</dbReference>
<dbReference type="InterPro" id="IPR020806">
    <property type="entry name" value="PKS_PP-bd"/>
</dbReference>
<organism evidence="4 5">
    <name type="scientific">Kribbella yunnanensis</name>
    <dbReference type="NCBI Taxonomy" id="190194"/>
    <lineage>
        <taxon>Bacteria</taxon>
        <taxon>Bacillati</taxon>
        <taxon>Actinomycetota</taxon>
        <taxon>Actinomycetes</taxon>
        <taxon>Propionibacteriales</taxon>
        <taxon>Kribbellaceae</taxon>
        <taxon>Kribbella</taxon>
    </lineage>
</organism>
<dbReference type="InterPro" id="IPR045851">
    <property type="entry name" value="AMP-bd_C_sf"/>
</dbReference>
<accession>A0ABP4TTN6</accession>
<dbReference type="InterPro" id="IPR036736">
    <property type="entry name" value="ACP-like_sf"/>
</dbReference>
<dbReference type="Pfam" id="PF13193">
    <property type="entry name" value="AMP-binding_C"/>
    <property type="match status" value="1"/>
</dbReference>
<dbReference type="PROSITE" id="PS50075">
    <property type="entry name" value="CARRIER"/>
    <property type="match status" value="1"/>
</dbReference>
<name>A0ABP4TTN6_9ACTN</name>
<dbReference type="PROSITE" id="PS00455">
    <property type="entry name" value="AMP_BINDING"/>
    <property type="match status" value="1"/>
</dbReference>
<dbReference type="NCBIfam" id="TIGR01733">
    <property type="entry name" value="AA-adenyl-dom"/>
    <property type="match status" value="1"/>
</dbReference>
<dbReference type="SUPFAM" id="SSF47336">
    <property type="entry name" value="ACP-like"/>
    <property type="match status" value="1"/>
</dbReference>
<keyword evidence="2" id="KW-0597">Phosphoprotein</keyword>
<evidence type="ECO:0000256" key="1">
    <source>
        <dbReference type="ARBA" id="ARBA00022450"/>
    </source>
</evidence>
<dbReference type="InterPro" id="IPR020845">
    <property type="entry name" value="AMP-binding_CS"/>
</dbReference>
<dbReference type="Proteomes" id="UP001500280">
    <property type="component" value="Unassembled WGS sequence"/>
</dbReference>
<dbReference type="EMBL" id="BAAANF010000015">
    <property type="protein sequence ID" value="GAA1691521.1"/>
    <property type="molecule type" value="Genomic_DNA"/>
</dbReference>
<dbReference type="InterPro" id="IPR000873">
    <property type="entry name" value="AMP-dep_synth/lig_dom"/>
</dbReference>
<evidence type="ECO:0000256" key="2">
    <source>
        <dbReference type="ARBA" id="ARBA00022553"/>
    </source>
</evidence>
<dbReference type="SMART" id="SM00823">
    <property type="entry name" value="PKS_PP"/>
    <property type="match status" value="1"/>
</dbReference>
<dbReference type="PROSITE" id="PS00012">
    <property type="entry name" value="PHOSPHOPANTETHEINE"/>
    <property type="match status" value="1"/>
</dbReference>
<sequence>MSDTQGGTSGSLRTDYVRKDSLTSFRTHVATLQPDLVRGMKELTGGNPFLEHVALLSAVAVYVKRHGGQQYFVLHSPSPAGSGDSWFPVVVDFERLQTFQDVLESMRQQLRAAYQSPSAAIGAGDCASPATLVSTADLHSDPRAAPVGLHVRILEASKEVSCRYSSDLYRSDTVADAVSGMVNILDLGLRAPAVELEKMWESGPADVSAVHEWNDTEIAYERDSTLQALVERTQAQLPDSIALACESRSYSYAELGRASGAIAAQLRANGLRPAGGVAIFAGRTFAAAAAMLGVLRAGGFYLPVDRLYPAKRAAYLLADAEPELVVVERRLHAELPETNCPVLCIEDLLTGDSSSGLPALDCPVAPAYLIYTSGSTGNPKGVLLDQRGRVNNFSDFNRRFQIGPGDCVLGLSSMSFDMSAYDVLGTFMAGGKLALVSEREQAAPSEWLELMQRERVSIWHSVPSLMQSLLDHVESYETVDTVPSSLRLVLLGGDWIPVGMADRIRAFWPKARIVGLGGATEVSMDSTFYAIDHADQNWKSVPYGRAMANQKAYVIGERGRLAPTGSAGELFLGGDGVGWGYHRQPGLTAAKFRPDVYSGGPHTRLYATGDLARFQPDGQLELLGRRDFQVKLHGWRIELGEIEAVLARYPGITRAVALVTAAEQGGPVLSAFVATSGELDLSALRRSLSEHLPYYMIPQQIVPLRELPLSVNGKIDRGRLVSLQPPRAAETPESALAVVVASVFAELLGREWVGPGADFFALGGHSLLALRLVSSLDDIFRVEVPLPAVFEFSTPAGLAAYLEREARARSIDLDQVVELWNSVNRMSAGEIDALSRQELRGGQ</sequence>
<protein>
    <recommendedName>
        <fullName evidence="3">Carrier domain-containing protein</fullName>
    </recommendedName>
</protein>
<dbReference type="Gene3D" id="3.40.50.12780">
    <property type="entry name" value="N-terminal domain of ligase-like"/>
    <property type="match status" value="1"/>
</dbReference>